<reference evidence="1" key="1">
    <citation type="submission" date="2022-11" db="EMBL/GenBank/DDBJ databases">
        <authorList>
            <person name="Somphong A."/>
            <person name="Phongsopitanun W."/>
        </authorList>
    </citation>
    <scope>NUCLEOTIDE SEQUENCE</scope>
    <source>
        <strain evidence="1">Pm04-4</strain>
    </source>
</reference>
<name>A0ABT4BEK8_9ACTN</name>
<comment type="caution">
    <text evidence="1">The sequence shown here is derived from an EMBL/GenBank/DDBJ whole genome shotgun (WGS) entry which is preliminary data.</text>
</comment>
<dbReference type="EMBL" id="JAPNTZ010000023">
    <property type="protein sequence ID" value="MCY1144974.1"/>
    <property type="molecule type" value="Genomic_DNA"/>
</dbReference>
<dbReference type="InterPro" id="IPR009057">
    <property type="entry name" value="Homeodomain-like_sf"/>
</dbReference>
<protein>
    <submittedName>
        <fullName evidence="1">TetR family transcriptional regulator</fullName>
    </submittedName>
</protein>
<dbReference type="SUPFAM" id="SSF46689">
    <property type="entry name" value="Homeodomain-like"/>
    <property type="match status" value="1"/>
</dbReference>
<dbReference type="Proteomes" id="UP001151002">
    <property type="component" value="Unassembled WGS sequence"/>
</dbReference>
<keyword evidence="2" id="KW-1185">Reference proteome</keyword>
<dbReference type="RefSeq" id="WP_267569567.1">
    <property type="nucleotide sequence ID" value="NZ_JAPNTZ010000023.1"/>
</dbReference>
<organism evidence="1 2">
    <name type="scientific">Paractinoplanes pyxinae</name>
    <dbReference type="NCBI Taxonomy" id="2997416"/>
    <lineage>
        <taxon>Bacteria</taxon>
        <taxon>Bacillati</taxon>
        <taxon>Actinomycetota</taxon>
        <taxon>Actinomycetes</taxon>
        <taxon>Micromonosporales</taxon>
        <taxon>Micromonosporaceae</taxon>
        <taxon>Paractinoplanes</taxon>
    </lineage>
</organism>
<sequence>MAAARQELAGGRPVTVESAAAAAGISRTTAYRYFANHRDLIAAAHPQIDVESLLPDPAPADPAERLSLVLRVFIHDVTLAWEPQLRAALQLALAPPREAVAADAGTLRQGRGIRWILEALEPLADTHPGLDLPLLARAIRSAAGIEALIWLTDVGGLSRARAAEVMRASAMSVLRDATERGVWP</sequence>
<gene>
    <name evidence="1" type="ORF">OWR29_43845</name>
</gene>
<dbReference type="Gene3D" id="1.10.357.10">
    <property type="entry name" value="Tetracycline Repressor, domain 2"/>
    <property type="match status" value="1"/>
</dbReference>
<proteinExistence type="predicted"/>
<accession>A0ABT4BEK8</accession>
<evidence type="ECO:0000313" key="2">
    <source>
        <dbReference type="Proteomes" id="UP001151002"/>
    </source>
</evidence>
<evidence type="ECO:0000313" key="1">
    <source>
        <dbReference type="EMBL" id="MCY1144974.1"/>
    </source>
</evidence>